<name>A0A834WR46_9FABA</name>
<dbReference type="Proteomes" id="UP000634136">
    <property type="component" value="Unassembled WGS sequence"/>
</dbReference>
<dbReference type="EMBL" id="JAAIUW010000006">
    <property type="protein sequence ID" value="KAF7826639.1"/>
    <property type="molecule type" value="Genomic_DNA"/>
</dbReference>
<gene>
    <name evidence="2" type="ORF">G2W53_017803</name>
</gene>
<sequence length="38" mass="4440">MEEAEVRERIGEESKLGLELSRRKKRPRSKNIILLSST</sequence>
<comment type="caution">
    <text evidence="2">The sequence shown here is derived from an EMBL/GenBank/DDBJ whole genome shotgun (WGS) entry which is preliminary data.</text>
</comment>
<accession>A0A834WR46</accession>
<evidence type="ECO:0000313" key="2">
    <source>
        <dbReference type="EMBL" id="KAF7826639.1"/>
    </source>
</evidence>
<protein>
    <submittedName>
        <fullName evidence="2">Uncharacterized protein</fullName>
    </submittedName>
</protein>
<dbReference type="AlphaFoldDB" id="A0A834WR46"/>
<evidence type="ECO:0000256" key="1">
    <source>
        <dbReference type="SAM" id="MobiDB-lite"/>
    </source>
</evidence>
<evidence type="ECO:0000313" key="3">
    <source>
        <dbReference type="Proteomes" id="UP000634136"/>
    </source>
</evidence>
<keyword evidence="3" id="KW-1185">Reference proteome</keyword>
<organism evidence="2 3">
    <name type="scientific">Senna tora</name>
    <dbReference type="NCBI Taxonomy" id="362788"/>
    <lineage>
        <taxon>Eukaryota</taxon>
        <taxon>Viridiplantae</taxon>
        <taxon>Streptophyta</taxon>
        <taxon>Embryophyta</taxon>
        <taxon>Tracheophyta</taxon>
        <taxon>Spermatophyta</taxon>
        <taxon>Magnoliopsida</taxon>
        <taxon>eudicotyledons</taxon>
        <taxon>Gunneridae</taxon>
        <taxon>Pentapetalae</taxon>
        <taxon>rosids</taxon>
        <taxon>fabids</taxon>
        <taxon>Fabales</taxon>
        <taxon>Fabaceae</taxon>
        <taxon>Caesalpinioideae</taxon>
        <taxon>Cassia clade</taxon>
        <taxon>Senna</taxon>
    </lineage>
</organism>
<proteinExistence type="predicted"/>
<feature type="region of interest" description="Disordered" evidence="1">
    <location>
        <begin position="18"/>
        <end position="38"/>
    </location>
</feature>
<reference evidence="2" key="1">
    <citation type="submission" date="2020-09" db="EMBL/GenBank/DDBJ databases">
        <title>Genome-Enabled Discovery of Anthraquinone Biosynthesis in Senna tora.</title>
        <authorList>
            <person name="Kang S.-H."/>
            <person name="Pandey R.P."/>
            <person name="Lee C.-M."/>
            <person name="Sim J.-S."/>
            <person name="Jeong J.-T."/>
            <person name="Choi B.-S."/>
            <person name="Jung M."/>
            <person name="Ginzburg D."/>
            <person name="Zhao K."/>
            <person name="Won S.Y."/>
            <person name="Oh T.-J."/>
            <person name="Yu Y."/>
            <person name="Kim N.-H."/>
            <person name="Lee O.R."/>
            <person name="Lee T.-H."/>
            <person name="Bashyal P."/>
            <person name="Kim T.-S."/>
            <person name="Lee W.-H."/>
            <person name="Kawkins C."/>
            <person name="Kim C.-K."/>
            <person name="Kim J.S."/>
            <person name="Ahn B.O."/>
            <person name="Rhee S.Y."/>
            <person name="Sohng J.K."/>
        </authorList>
    </citation>
    <scope>NUCLEOTIDE SEQUENCE</scope>
    <source>
        <tissue evidence="2">Leaf</tissue>
    </source>
</reference>